<evidence type="ECO:0000259" key="4">
    <source>
        <dbReference type="Pfam" id="PF00535"/>
    </source>
</evidence>
<dbReference type="InterPro" id="IPR050834">
    <property type="entry name" value="Glycosyltransf_2"/>
</dbReference>
<name>A0ABW6SNM6_9ACTN</name>
<dbReference type="PANTHER" id="PTHR43685">
    <property type="entry name" value="GLYCOSYLTRANSFERASE"/>
    <property type="match status" value="1"/>
</dbReference>
<dbReference type="InterPro" id="IPR001173">
    <property type="entry name" value="Glyco_trans_2-like"/>
</dbReference>
<evidence type="ECO:0000256" key="3">
    <source>
        <dbReference type="ARBA" id="ARBA00022679"/>
    </source>
</evidence>
<feature type="domain" description="Glycosyltransferase 2-like" evidence="4">
    <location>
        <begin position="20"/>
        <end position="120"/>
    </location>
</feature>
<dbReference type="Gene3D" id="3.90.550.10">
    <property type="entry name" value="Spore Coat Polysaccharide Biosynthesis Protein SpsA, Chain A"/>
    <property type="match status" value="1"/>
</dbReference>
<organism evidence="5 6">
    <name type="scientific">Microtetraspora malaysiensis</name>
    <dbReference type="NCBI Taxonomy" id="161358"/>
    <lineage>
        <taxon>Bacteria</taxon>
        <taxon>Bacillati</taxon>
        <taxon>Actinomycetota</taxon>
        <taxon>Actinomycetes</taxon>
        <taxon>Streptosporangiales</taxon>
        <taxon>Streptosporangiaceae</taxon>
        <taxon>Microtetraspora</taxon>
    </lineage>
</organism>
<evidence type="ECO:0000256" key="1">
    <source>
        <dbReference type="ARBA" id="ARBA00006739"/>
    </source>
</evidence>
<protein>
    <submittedName>
        <fullName evidence="5">Glycosyltransferase family 2 protein</fullName>
    </submittedName>
</protein>
<dbReference type="CDD" id="cd00761">
    <property type="entry name" value="Glyco_tranf_GTA_type"/>
    <property type="match status" value="1"/>
</dbReference>
<accession>A0ABW6SNM6</accession>
<keyword evidence="3" id="KW-0808">Transferase</keyword>
<reference evidence="5 6" key="1">
    <citation type="submission" date="2024-10" db="EMBL/GenBank/DDBJ databases">
        <title>The Natural Products Discovery Center: Release of the First 8490 Sequenced Strains for Exploring Actinobacteria Biosynthetic Diversity.</title>
        <authorList>
            <person name="Kalkreuter E."/>
            <person name="Kautsar S.A."/>
            <person name="Yang D."/>
            <person name="Bader C.D."/>
            <person name="Teijaro C.N."/>
            <person name="Fluegel L."/>
            <person name="Davis C.M."/>
            <person name="Simpson J.R."/>
            <person name="Lauterbach L."/>
            <person name="Steele A.D."/>
            <person name="Gui C."/>
            <person name="Meng S."/>
            <person name="Li G."/>
            <person name="Viehrig K."/>
            <person name="Ye F."/>
            <person name="Su P."/>
            <person name="Kiefer A.F."/>
            <person name="Nichols A."/>
            <person name="Cepeda A.J."/>
            <person name="Yan W."/>
            <person name="Fan B."/>
            <person name="Jiang Y."/>
            <person name="Adhikari A."/>
            <person name="Zheng C.-J."/>
            <person name="Schuster L."/>
            <person name="Cowan T.M."/>
            <person name="Smanski M.J."/>
            <person name="Chevrette M.G."/>
            <person name="De Carvalho L.P.S."/>
            <person name="Shen B."/>
        </authorList>
    </citation>
    <scope>NUCLEOTIDE SEQUENCE [LARGE SCALE GENOMIC DNA]</scope>
    <source>
        <strain evidence="5 6">NPDC002173</strain>
    </source>
</reference>
<dbReference type="SUPFAM" id="SSF53448">
    <property type="entry name" value="Nucleotide-diphospho-sugar transferases"/>
    <property type="match status" value="1"/>
</dbReference>
<keyword evidence="2" id="KW-0328">Glycosyltransferase</keyword>
<proteinExistence type="inferred from homology"/>
<dbReference type="Proteomes" id="UP001602013">
    <property type="component" value="Unassembled WGS sequence"/>
</dbReference>
<evidence type="ECO:0000256" key="2">
    <source>
        <dbReference type="ARBA" id="ARBA00022676"/>
    </source>
</evidence>
<dbReference type="RefSeq" id="WP_387411065.1">
    <property type="nucleotide sequence ID" value="NZ_JBIASD010000007.1"/>
</dbReference>
<dbReference type="InterPro" id="IPR029044">
    <property type="entry name" value="Nucleotide-diphossugar_trans"/>
</dbReference>
<dbReference type="PANTHER" id="PTHR43685:SF5">
    <property type="entry name" value="GLYCOSYLTRANSFERASE EPSE-RELATED"/>
    <property type="match status" value="1"/>
</dbReference>
<dbReference type="Pfam" id="PF00535">
    <property type="entry name" value="Glycos_transf_2"/>
    <property type="match status" value="1"/>
</dbReference>
<comment type="caution">
    <text evidence="5">The sequence shown here is derived from an EMBL/GenBank/DDBJ whole genome shotgun (WGS) entry which is preliminary data.</text>
</comment>
<comment type="similarity">
    <text evidence="1">Belongs to the glycosyltransferase 2 family.</text>
</comment>
<sequence>MSDHNWPSVAAVICSRGDRAVFLREAVESIVAQDYPGRITVMVVFDRAEPDESLTELGAGPTREVRVMLSDRRPGLPASRNAGILATDSELVGFCDDDDAWLPGKLTGQVKALRARPRALFASCGAVTMYDGWSAECMWPKPQIAHADLLMSRVKEANADSFLVYRGALLGPIGLFSEEIPGGFAEDYEMLLRAARHSPIVYAHQVGVRVRGHGRTSHFTGDWETIAEANEWLLSTYPEFRAERRGFARVAGQISLAWGMLGRRGAALHWAWRAFLANPLEIRSYVVTALAMRAVSRSWVQRRLNAAGATS</sequence>
<evidence type="ECO:0000313" key="5">
    <source>
        <dbReference type="EMBL" id="MFF3666513.1"/>
    </source>
</evidence>
<evidence type="ECO:0000313" key="6">
    <source>
        <dbReference type="Proteomes" id="UP001602013"/>
    </source>
</evidence>
<keyword evidence="6" id="KW-1185">Reference proteome</keyword>
<dbReference type="EMBL" id="JBIASD010000007">
    <property type="protein sequence ID" value="MFF3666513.1"/>
    <property type="molecule type" value="Genomic_DNA"/>
</dbReference>
<gene>
    <name evidence="5" type="ORF">ACFYXI_13035</name>
</gene>